<reference evidence="2 3" key="1">
    <citation type="journal article" date="2013" name="BMC Genomics">
        <title>Reconstruction of the lipid metabolism for the microalga Monoraphidium neglectum from its genome sequence reveals characteristics suitable for biofuel production.</title>
        <authorList>
            <person name="Bogen C."/>
            <person name="Al-Dilaimi A."/>
            <person name="Albersmeier A."/>
            <person name="Wichmann J."/>
            <person name="Grundmann M."/>
            <person name="Rupp O."/>
            <person name="Lauersen K.J."/>
            <person name="Blifernez-Klassen O."/>
            <person name="Kalinowski J."/>
            <person name="Goesmann A."/>
            <person name="Mussgnug J.H."/>
            <person name="Kruse O."/>
        </authorList>
    </citation>
    <scope>NUCLEOTIDE SEQUENCE [LARGE SCALE GENOMIC DNA]</scope>
    <source>
        <strain evidence="2 3">SAG 48.87</strain>
    </source>
</reference>
<evidence type="ECO:0000256" key="1">
    <source>
        <dbReference type="SAM" id="MobiDB-lite"/>
    </source>
</evidence>
<accession>A0A0D2IW44</accession>
<gene>
    <name evidence="2" type="ORF">MNEG_15826</name>
</gene>
<evidence type="ECO:0000313" key="3">
    <source>
        <dbReference type="Proteomes" id="UP000054498"/>
    </source>
</evidence>
<feature type="non-terminal residue" evidence="2">
    <location>
        <position position="64"/>
    </location>
</feature>
<feature type="compositionally biased region" description="Low complexity" evidence="1">
    <location>
        <begin position="17"/>
        <end position="34"/>
    </location>
</feature>
<feature type="non-terminal residue" evidence="2">
    <location>
        <position position="1"/>
    </location>
</feature>
<protein>
    <submittedName>
        <fullName evidence="2">Uncharacterized protein</fullName>
    </submittedName>
</protein>
<dbReference type="EMBL" id="KK105919">
    <property type="protein sequence ID" value="KIY92137.1"/>
    <property type="molecule type" value="Genomic_DNA"/>
</dbReference>
<organism evidence="2 3">
    <name type="scientific">Monoraphidium neglectum</name>
    <dbReference type="NCBI Taxonomy" id="145388"/>
    <lineage>
        <taxon>Eukaryota</taxon>
        <taxon>Viridiplantae</taxon>
        <taxon>Chlorophyta</taxon>
        <taxon>core chlorophytes</taxon>
        <taxon>Chlorophyceae</taxon>
        <taxon>CS clade</taxon>
        <taxon>Sphaeropleales</taxon>
        <taxon>Selenastraceae</taxon>
        <taxon>Monoraphidium</taxon>
    </lineage>
</organism>
<keyword evidence="3" id="KW-1185">Reference proteome</keyword>
<feature type="region of interest" description="Disordered" evidence="1">
    <location>
        <begin position="1"/>
        <end position="37"/>
    </location>
</feature>
<dbReference type="Proteomes" id="UP000054498">
    <property type="component" value="Unassembled WGS sequence"/>
</dbReference>
<dbReference type="AlphaFoldDB" id="A0A0D2IW44"/>
<dbReference type="RefSeq" id="XP_013891157.1">
    <property type="nucleotide sequence ID" value="XM_014035703.1"/>
</dbReference>
<dbReference type="KEGG" id="mng:MNEG_15826"/>
<dbReference type="GeneID" id="25733525"/>
<name>A0A0D2IW44_9CHLO</name>
<proteinExistence type="predicted"/>
<evidence type="ECO:0000313" key="2">
    <source>
        <dbReference type="EMBL" id="KIY92137.1"/>
    </source>
</evidence>
<sequence length="64" mass="5619">AADSHGAPGGNADPSRGARAADQEAAADGADGAGPLLCTPQSAAAAADDACAVAGACGAAGASP</sequence>